<dbReference type="Gene3D" id="3.40.50.720">
    <property type="entry name" value="NAD(P)-binding Rossmann-like Domain"/>
    <property type="match status" value="1"/>
</dbReference>
<dbReference type="Proteomes" id="UP000032180">
    <property type="component" value="Chromosome 1"/>
</dbReference>
<dbReference type="PRINTS" id="PR00081">
    <property type="entry name" value="GDHRDH"/>
</dbReference>
<evidence type="ECO:0000256" key="1">
    <source>
        <dbReference type="ARBA" id="ARBA00022857"/>
    </source>
</evidence>
<keyword evidence="2" id="KW-0560">Oxidoreductase</keyword>
<evidence type="ECO:0008006" key="5">
    <source>
        <dbReference type="Google" id="ProtNLM"/>
    </source>
</evidence>
<evidence type="ECO:0000256" key="2">
    <source>
        <dbReference type="ARBA" id="ARBA00023002"/>
    </source>
</evidence>
<dbReference type="Gramene" id="LPERR01G31870.1">
    <property type="protein sequence ID" value="LPERR01G31870.1"/>
    <property type="gene ID" value="LPERR01G31870"/>
</dbReference>
<reference evidence="3 4" key="1">
    <citation type="submission" date="2012-08" db="EMBL/GenBank/DDBJ databases">
        <title>Oryza genome evolution.</title>
        <authorList>
            <person name="Wing R.A."/>
        </authorList>
    </citation>
    <scope>NUCLEOTIDE SEQUENCE</scope>
</reference>
<dbReference type="PANTHER" id="PTHR42898">
    <property type="entry name" value="TROPINONE REDUCTASE"/>
    <property type="match status" value="1"/>
</dbReference>
<keyword evidence="4" id="KW-1185">Reference proteome</keyword>
<dbReference type="EnsemblPlants" id="LPERR01G31870.1">
    <property type="protein sequence ID" value="LPERR01G31870.1"/>
    <property type="gene ID" value="LPERR01G31870"/>
</dbReference>
<dbReference type="InterPro" id="IPR002347">
    <property type="entry name" value="SDR_fam"/>
</dbReference>
<evidence type="ECO:0000313" key="3">
    <source>
        <dbReference type="EnsemblPlants" id="LPERR01G31870.1"/>
    </source>
</evidence>
<dbReference type="AlphaFoldDB" id="A0A0D9V7R2"/>
<accession>A0A0D9V7R2</accession>
<sequence>MAAPASRSQRWSLADKTAIVTGGTKGIGRAIVKELAGFGVRNAGAADGDVEITGPVCDVSARGDREVLVAAARKVIDGRLDILVNNVGQMLFAAAADTSPTDYTRIMATNLESSFHLSQLLAPK</sequence>
<keyword evidence="1" id="KW-0521">NADP</keyword>
<reference evidence="4" key="2">
    <citation type="submission" date="2013-12" db="EMBL/GenBank/DDBJ databases">
        <authorList>
            <person name="Yu Y."/>
            <person name="Lee S."/>
            <person name="de Baynast K."/>
            <person name="Wissotski M."/>
            <person name="Liu L."/>
            <person name="Talag J."/>
            <person name="Goicoechea J."/>
            <person name="Angelova A."/>
            <person name="Jetty R."/>
            <person name="Kudrna D."/>
            <person name="Golser W."/>
            <person name="Rivera L."/>
            <person name="Zhang J."/>
            <person name="Wing R."/>
        </authorList>
    </citation>
    <scope>NUCLEOTIDE SEQUENCE</scope>
</reference>
<protein>
    <recommendedName>
        <fullName evidence="5">SDR family NAD(P)-dependent oxidoreductase</fullName>
    </recommendedName>
</protein>
<dbReference type="SUPFAM" id="SSF51735">
    <property type="entry name" value="NAD(P)-binding Rossmann-fold domains"/>
    <property type="match status" value="1"/>
</dbReference>
<reference evidence="3" key="3">
    <citation type="submission" date="2015-04" db="UniProtKB">
        <authorList>
            <consortium name="EnsemblPlants"/>
        </authorList>
    </citation>
    <scope>IDENTIFICATION</scope>
</reference>
<dbReference type="GO" id="GO:0016491">
    <property type="term" value="F:oxidoreductase activity"/>
    <property type="evidence" value="ECO:0007669"/>
    <property type="project" value="UniProtKB-KW"/>
</dbReference>
<name>A0A0D9V7R2_9ORYZ</name>
<dbReference type="HOGENOM" id="CLU_010194_41_0_1"/>
<proteinExistence type="predicted"/>
<dbReference type="STRING" id="77586.A0A0D9V7R2"/>
<evidence type="ECO:0000313" key="4">
    <source>
        <dbReference type="Proteomes" id="UP000032180"/>
    </source>
</evidence>
<dbReference type="InterPro" id="IPR045000">
    <property type="entry name" value="TR"/>
</dbReference>
<dbReference type="Pfam" id="PF00106">
    <property type="entry name" value="adh_short"/>
    <property type="match status" value="1"/>
</dbReference>
<dbReference type="InterPro" id="IPR036291">
    <property type="entry name" value="NAD(P)-bd_dom_sf"/>
</dbReference>
<organism evidence="3 4">
    <name type="scientific">Leersia perrieri</name>
    <dbReference type="NCBI Taxonomy" id="77586"/>
    <lineage>
        <taxon>Eukaryota</taxon>
        <taxon>Viridiplantae</taxon>
        <taxon>Streptophyta</taxon>
        <taxon>Embryophyta</taxon>
        <taxon>Tracheophyta</taxon>
        <taxon>Spermatophyta</taxon>
        <taxon>Magnoliopsida</taxon>
        <taxon>Liliopsida</taxon>
        <taxon>Poales</taxon>
        <taxon>Poaceae</taxon>
        <taxon>BOP clade</taxon>
        <taxon>Oryzoideae</taxon>
        <taxon>Oryzeae</taxon>
        <taxon>Oryzinae</taxon>
        <taxon>Leersia</taxon>
    </lineage>
</organism>
<dbReference type="eggNOG" id="KOG0725">
    <property type="taxonomic scope" value="Eukaryota"/>
</dbReference>
<dbReference type="PANTHER" id="PTHR42898:SF5">
    <property type="entry name" value="OS01G0930900 PROTEIN"/>
    <property type="match status" value="1"/>
</dbReference>